<keyword evidence="2" id="KW-1185">Reference proteome</keyword>
<organism evidence="2 3">
    <name type="scientific">Mesorhabditis belari</name>
    <dbReference type="NCBI Taxonomy" id="2138241"/>
    <lineage>
        <taxon>Eukaryota</taxon>
        <taxon>Metazoa</taxon>
        <taxon>Ecdysozoa</taxon>
        <taxon>Nematoda</taxon>
        <taxon>Chromadorea</taxon>
        <taxon>Rhabditida</taxon>
        <taxon>Rhabditina</taxon>
        <taxon>Rhabditomorpha</taxon>
        <taxon>Rhabditoidea</taxon>
        <taxon>Rhabditidae</taxon>
        <taxon>Mesorhabditinae</taxon>
        <taxon>Mesorhabditis</taxon>
    </lineage>
</organism>
<dbReference type="GO" id="GO:0003677">
    <property type="term" value="F:DNA binding"/>
    <property type="evidence" value="ECO:0007669"/>
    <property type="project" value="InterPro"/>
</dbReference>
<dbReference type="GO" id="GO:0050650">
    <property type="term" value="P:chondroitin sulfate proteoglycan biosynthetic process"/>
    <property type="evidence" value="ECO:0007669"/>
    <property type="project" value="InterPro"/>
</dbReference>
<name>A0AAF3J4R5_9BILA</name>
<dbReference type="AlphaFoldDB" id="A0AAF3J4R5"/>
<dbReference type="InterPro" id="IPR020588">
    <property type="entry name" value="RecA_ATP-bd"/>
</dbReference>
<evidence type="ECO:0000313" key="3">
    <source>
        <dbReference type="WBParaSite" id="MBELARI_LOCUS16114"/>
    </source>
</evidence>
<dbReference type="WBParaSite" id="MBELARI_LOCUS16114">
    <property type="protein sequence ID" value="MBELARI_LOCUS16114"/>
    <property type="gene ID" value="MBELARI_LOCUS16114"/>
</dbReference>
<dbReference type="Proteomes" id="UP000887575">
    <property type="component" value="Unassembled WGS sequence"/>
</dbReference>
<dbReference type="GO" id="GO:0140664">
    <property type="term" value="F:ATP-dependent DNA damage sensor activity"/>
    <property type="evidence" value="ECO:0007669"/>
    <property type="project" value="InterPro"/>
</dbReference>
<dbReference type="InterPro" id="IPR005331">
    <property type="entry name" value="Sulfotransferase"/>
</dbReference>
<dbReference type="InterPro" id="IPR007669">
    <property type="entry name" value="Chst-1-like"/>
</dbReference>
<accession>A0AAF3J4R5</accession>
<evidence type="ECO:0000313" key="2">
    <source>
        <dbReference type="Proteomes" id="UP000887575"/>
    </source>
</evidence>
<feature type="domain" description="RecA family profile 1" evidence="1">
    <location>
        <begin position="17"/>
        <end position="181"/>
    </location>
</feature>
<sequence>MNVSLVRSKVYEEYGLHSLVLKLGEPRIDAIIGGFRSGLLYEAAGLSGSGKTQFLYTLLTQFLHDQPEKRCIWVDTNGSFRPSRLLQIMRNRGYATAEKAISKVAVVSTSSGYDLQLALERILGVSDILMPALIIIDSSINALYETTCGNVTYGQERIRKILALMKMISTSGTVVISVNGITMYGGIPRPHLGKQWITSFTHRLVFIRTGNRYSIRIPNERPDGELDIREVTFQITDSGAQDNTTNKDDSRKTKGSQYFIPDDTLDKVLLLKFESFFALSKAEKKTLQSAVEKLGNEELENAIEIFDFLCPTENHCGIHPPFFPTESHYKVANKYGLVACSIFKNMSTILIAIMCYLHAPERILNSKWSFFEQWDRRRACYGINEPRSWTLVKQKLKREMDEITKFALVRHPMEKFMSGYTNQCLTANKCGGCQNLTCIFEMLEKNSVELRLKGLWGRSGQTRSHVNAHFLPQNWRCEFGTMLDDYVLISYNSSDSESLIRDLEHLFAEVGVDEASIKYISDKLSSGRSSHSTAGGKQRQMEKEILEASPPLMRRFLNLFYFDYLVLGYPLPDAGMIIE</sequence>
<dbReference type="InterPro" id="IPR027417">
    <property type="entry name" value="P-loop_NTPase"/>
</dbReference>
<dbReference type="GO" id="GO:0006281">
    <property type="term" value="P:DNA repair"/>
    <property type="evidence" value="ECO:0007669"/>
    <property type="project" value="InterPro"/>
</dbReference>
<dbReference type="PROSITE" id="PS50162">
    <property type="entry name" value="RECA_2"/>
    <property type="match status" value="1"/>
</dbReference>
<dbReference type="Gene3D" id="3.40.50.300">
    <property type="entry name" value="P-loop containing nucleotide triphosphate hydrolases"/>
    <property type="match status" value="1"/>
</dbReference>
<dbReference type="GO" id="GO:1902884">
    <property type="term" value="P:positive regulation of response to oxidative stress"/>
    <property type="evidence" value="ECO:0007669"/>
    <property type="project" value="InterPro"/>
</dbReference>
<dbReference type="PANTHER" id="PTHR22900">
    <property type="entry name" value="PROTEIN CBG14245-RELATED"/>
    <property type="match status" value="1"/>
</dbReference>
<dbReference type="GO" id="GO:0047756">
    <property type="term" value="F:chondroitin 4-sulfotransferase activity"/>
    <property type="evidence" value="ECO:0007669"/>
    <property type="project" value="InterPro"/>
</dbReference>
<dbReference type="Pfam" id="PF03567">
    <property type="entry name" value="Sulfotransfer_2"/>
    <property type="match status" value="1"/>
</dbReference>
<dbReference type="SUPFAM" id="SSF52540">
    <property type="entry name" value="P-loop containing nucleoside triphosphate hydrolases"/>
    <property type="match status" value="1"/>
</dbReference>
<dbReference type="PANTHER" id="PTHR22900:SF5">
    <property type="entry name" value="PROTEIN CBG14245"/>
    <property type="match status" value="1"/>
</dbReference>
<protein>
    <recommendedName>
        <fullName evidence="1">RecA family profile 1 domain-containing protein</fullName>
    </recommendedName>
</protein>
<proteinExistence type="predicted"/>
<dbReference type="InterPro" id="IPR013632">
    <property type="entry name" value="Rad51_C"/>
</dbReference>
<reference evidence="3" key="1">
    <citation type="submission" date="2024-02" db="UniProtKB">
        <authorList>
            <consortium name="WormBaseParasite"/>
        </authorList>
    </citation>
    <scope>IDENTIFICATION</scope>
</reference>
<dbReference type="Pfam" id="PF08423">
    <property type="entry name" value="Rad51"/>
    <property type="match status" value="1"/>
</dbReference>
<dbReference type="GO" id="GO:0016020">
    <property type="term" value="C:membrane"/>
    <property type="evidence" value="ECO:0007669"/>
    <property type="project" value="InterPro"/>
</dbReference>
<evidence type="ECO:0000259" key="1">
    <source>
        <dbReference type="PROSITE" id="PS50162"/>
    </source>
</evidence>
<dbReference type="GO" id="GO:0005524">
    <property type="term" value="F:ATP binding"/>
    <property type="evidence" value="ECO:0007669"/>
    <property type="project" value="InterPro"/>
</dbReference>